<evidence type="ECO:0000313" key="4">
    <source>
        <dbReference type="EMBL" id="ABV33448.1"/>
    </source>
</evidence>
<evidence type="ECO:0000256" key="1">
    <source>
        <dbReference type="SAM" id="Coils"/>
    </source>
</evidence>
<dbReference type="Proteomes" id="UP000002016">
    <property type="component" value="Chromosome"/>
</dbReference>
<accession>A8F5L4</accession>
<dbReference type="InterPro" id="IPR041685">
    <property type="entry name" value="AAA_GajA/Old/RecF-like"/>
</dbReference>
<feature type="domain" description="Endonuclease GajA/Old nuclease/RecF-like AAA" evidence="3">
    <location>
        <begin position="5"/>
        <end position="348"/>
    </location>
</feature>
<dbReference type="EMBL" id="CP000812">
    <property type="protein sequence ID" value="ABV33448.1"/>
    <property type="molecule type" value="Genomic_DNA"/>
</dbReference>
<keyword evidence="2" id="KW-0812">Transmembrane</keyword>
<keyword evidence="2" id="KW-1133">Transmembrane helix</keyword>
<dbReference type="PANTHER" id="PTHR41259">
    <property type="entry name" value="DOUBLE-STRAND BREAK REPAIR RAD50 ATPASE, PUTATIVE-RELATED"/>
    <property type="match status" value="1"/>
</dbReference>
<dbReference type="KEGG" id="tle:Tlet_0882"/>
<dbReference type="eggNOG" id="COG1196">
    <property type="taxonomic scope" value="Bacteria"/>
</dbReference>
<dbReference type="SUPFAM" id="SSF52540">
    <property type="entry name" value="P-loop containing nucleoside triphosphate hydrolases"/>
    <property type="match status" value="1"/>
</dbReference>
<evidence type="ECO:0000256" key="2">
    <source>
        <dbReference type="SAM" id="Phobius"/>
    </source>
</evidence>
<dbReference type="Gene3D" id="3.40.50.300">
    <property type="entry name" value="P-loop containing nucleotide triphosphate hydrolases"/>
    <property type="match status" value="2"/>
</dbReference>
<keyword evidence="1" id="KW-0175">Coiled coil</keyword>
<dbReference type="Pfam" id="PF13175">
    <property type="entry name" value="AAA_15"/>
    <property type="match status" value="1"/>
</dbReference>
<name>A8F5L4_PSELT</name>
<proteinExistence type="predicted"/>
<keyword evidence="2" id="KW-0472">Membrane</keyword>
<reference evidence="4 5" key="2">
    <citation type="journal article" date="2009" name="Proc. Natl. Acad. Sci. U.S.A.">
        <title>On the chimeric nature, thermophilic origin, and phylogenetic placement of the Thermotogales.</title>
        <authorList>
            <person name="Zhaxybayeva O."/>
            <person name="Swithers K.S."/>
            <person name="Lapierre P."/>
            <person name="Fournier G.P."/>
            <person name="Bickhart D.M."/>
            <person name="DeBoy R.T."/>
            <person name="Nelson K.E."/>
            <person name="Nesbo C.L."/>
            <person name="Doolittle W.F."/>
            <person name="Gogarten J.P."/>
            <person name="Noll K.M."/>
        </authorList>
    </citation>
    <scope>NUCLEOTIDE SEQUENCE [LARGE SCALE GENOMIC DNA]</scope>
    <source>
        <strain evidence="5">ATCC BAA-301 / DSM 14385 / NBRC 107922 / TMO</strain>
    </source>
</reference>
<feature type="coiled-coil region" evidence="1">
    <location>
        <begin position="625"/>
        <end position="659"/>
    </location>
</feature>
<dbReference type="InterPro" id="IPR027417">
    <property type="entry name" value="P-loop_NTPase"/>
</dbReference>
<dbReference type="AlphaFoldDB" id="A8F5L4"/>
<dbReference type="STRING" id="416591.Tlet_0882"/>
<dbReference type="OrthoDB" id="9764467at2"/>
<dbReference type="HOGENOM" id="CLU_367577_0_0_0"/>
<feature type="transmembrane region" description="Helical" evidence="2">
    <location>
        <begin position="408"/>
        <end position="427"/>
    </location>
</feature>
<organism evidence="4 5">
    <name type="scientific">Pseudothermotoga lettingae (strain ATCC BAA-301 / DSM 14385 / NBRC 107922 / TMO)</name>
    <name type="common">Thermotoga lettingae</name>
    <dbReference type="NCBI Taxonomy" id="416591"/>
    <lineage>
        <taxon>Bacteria</taxon>
        <taxon>Thermotogati</taxon>
        <taxon>Thermotogota</taxon>
        <taxon>Thermotogae</taxon>
        <taxon>Thermotogales</taxon>
        <taxon>Thermotogaceae</taxon>
        <taxon>Pseudothermotoga</taxon>
    </lineage>
</organism>
<evidence type="ECO:0000259" key="3">
    <source>
        <dbReference type="Pfam" id="PF13175"/>
    </source>
</evidence>
<dbReference type="PANTHER" id="PTHR41259:SF1">
    <property type="entry name" value="DOUBLE-STRAND BREAK REPAIR RAD50 ATPASE, PUTATIVE-RELATED"/>
    <property type="match status" value="1"/>
</dbReference>
<protein>
    <recommendedName>
        <fullName evidence="3">Endonuclease GajA/Old nuclease/RecF-like AAA domain-containing protein</fullName>
    </recommendedName>
</protein>
<feature type="coiled-coil region" evidence="1">
    <location>
        <begin position="111"/>
        <end position="325"/>
    </location>
</feature>
<reference evidence="4 5" key="1">
    <citation type="submission" date="2007-08" db="EMBL/GenBank/DDBJ databases">
        <title>Complete sequence of Thermotoga lettingae TMO.</title>
        <authorList>
            <consortium name="US DOE Joint Genome Institute"/>
            <person name="Copeland A."/>
            <person name="Lucas S."/>
            <person name="Lapidus A."/>
            <person name="Barry K."/>
            <person name="Glavina del Rio T."/>
            <person name="Dalin E."/>
            <person name="Tice H."/>
            <person name="Pitluck S."/>
            <person name="Foster B."/>
            <person name="Bruce D."/>
            <person name="Schmutz J."/>
            <person name="Larimer F."/>
            <person name="Land M."/>
            <person name="Hauser L."/>
            <person name="Kyrpides N."/>
            <person name="Mikhailova N."/>
            <person name="Nelson K."/>
            <person name="Gogarten J.P."/>
            <person name="Noll K."/>
            <person name="Richardson P."/>
        </authorList>
    </citation>
    <scope>NUCLEOTIDE SEQUENCE [LARGE SCALE GENOMIC DNA]</scope>
    <source>
        <strain evidence="5">ATCC BAA-301 / DSM 14385 / NBRC 107922 / TMO</strain>
    </source>
</reference>
<dbReference type="RefSeq" id="WP_012002929.1">
    <property type="nucleotide sequence ID" value="NC_009828.1"/>
</dbReference>
<feature type="transmembrane region" description="Helical" evidence="2">
    <location>
        <begin position="382"/>
        <end position="402"/>
    </location>
</feature>
<keyword evidence="5" id="KW-1185">Reference proteome</keyword>
<evidence type="ECO:0000313" key="5">
    <source>
        <dbReference type="Proteomes" id="UP000002016"/>
    </source>
</evidence>
<feature type="coiled-coil region" evidence="1">
    <location>
        <begin position="433"/>
        <end position="503"/>
    </location>
</feature>
<sequence length="837" mass="98359">MRNLKIKELNVEGFGKFHDFKIEFHDGINLVVGPNESGKTTLYKFIVSALSELSQEDFHRYKPWNFDKFGGSVSLIDPDRELKLQDNPIVDRKYLESLCLLSDEDDNVEFLKVDEVVVAKLRNKMSELEEAEKINFLLKKIPLFEERLLAALKNIDEQIKSIESAIHELRKRRESLFTAYANRLYLEERLENLKETERYIRNQIKEIQDQINKEIERIKKEAEENLRSLRIKLEREKSLPVISLEEYNHVIKLNERLESYEQKLQELQSLLEKLSSQRTEIQEQLDRIKKDLVWEDDLEKIKLRIKNIELRYNLLESKADQLKDYSNEYQSMWENFENEGDKVLRLVESEFPTSVELEIKQINNKLKFIEEEVLKRKSRTKLLRTLSILMAFSAVSLFVFGFLMSSFWFYPSATLAAGSVIAFFLLFRSIRKLEDDDEQKLKLQLELRSIEKRRNSAVQRILKAFNVESIEALKEAYQKYQSWRSEKDQMEKLRQKISEDQKEVVSELEIFGAKDINDVPSILIRLNELIKVWEKNQVVLANLQQSIEKVRSDIESVANQISGIRLELESSIGRIGLQDLGELEDAFKRNYTIDELEKKMNYLTRMIGYLKDGNIAPLLADEPSLADLVNRKEELEDNLERLSNEMEYIIKELSKVNLQVSNLFHPEQIVGLLHDLSVKNIEKNAYSRQRIQLAKIRHVLERELDILTGSYADKFSKLLCDLFSRFSELAQDLYVEKDLSIKLFVKSSFMEVTRSLSRASQDQLAFCYKLALYETLQPAENLPLIIDNFPIRFDKIRLRTAIDILKEKSQNRQIILFTSDVRIPEFFGIEPVLELSS</sequence>
<gene>
    <name evidence="4" type="ordered locus">Tlet_0882</name>
</gene>